<evidence type="ECO:0000313" key="12">
    <source>
        <dbReference type="Proteomes" id="UP000254601"/>
    </source>
</evidence>
<dbReference type="GO" id="GO:0000455">
    <property type="term" value="P:enzyme-directed rRNA pseudouridine synthesis"/>
    <property type="evidence" value="ECO:0007669"/>
    <property type="project" value="TreeGrafter"/>
</dbReference>
<comment type="function">
    <text evidence="4">Responsible for synthesis of pseudouridine from uracil-65 in transfer RNAs.</text>
</comment>
<dbReference type="SUPFAM" id="SSF55120">
    <property type="entry name" value="Pseudouridine synthase"/>
    <property type="match status" value="1"/>
</dbReference>
<keyword evidence="1" id="KW-0819">tRNA processing</keyword>
<gene>
    <name evidence="11" type="primary">truC</name>
    <name evidence="11" type="ORF">NCTC13337_02165</name>
</gene>
<comment type="catalytic activity">
    <reaction evidence="3">
        <text>uridine(65) in tRNA = pseudouridine(65) in tRNA</text>
        <dbReference type="Rhea" id="RHEA:42536"/>
        <dbReference type="Rhea" id="RHEA-COMP:10103"/>
        <dbReference type="Rhea" id="RHEA-COMP:10104"/>
        <dbReference type="ChEBI" id="CHEBI:65314"/>
        <dbReference type="ChEBI" id="CHEBI:65315"/>
        <dbReference type="EC" id="5.4.99.26"/>
    </reaction>
</comment>
<keyword evidence="2 11" id="KW-0413">Isomerase</keyword>
<evidence type="ECO:0000256" key="1">
    <source>
        <dbReference type="ARBA" id="ARBA00022694"/>
    </source>
</evidence>
<dbReference type="Gene3D" id="3.30.2350.10">
    <property type="entry name" value="Pseudouridine synthase"/>
    <property type="match status" value="1"/>
</dbReference>
<accession>A0A380MWX0</accession>
<sequence length="247" mass="28769">MSNLIEILYQDENIVIVNKPAVMLVHRSLIDSQETIFLLQTLRDQIGQYVYPVHRLDRPTSGIIIFALNEVSARKLKVQFDQKLVEKTYLAVVRGWLDSQQINYPLSMNFDPIADQKANHQKLPKTAITDVFPIAKVELPFAACTRYETSRYTLVELIPHTGRKHQLRRHLKHIFHPIIGDTAYGDLRQNKAFLNHLDIKRLLLHATKLSFCHPITEEKMSFTCLPEDKEWKTIQELFKLDLKSIDK</sequence>
<evidence type="ECO:0000256" key="8">
    <source>
        <dbReference type="ARBA" id="ARBA00041975"/>
    </source>
</evidence>
<keyword evidence="12" id="KW-1185">Reference proteome</keyword>
<evidence type="ECO:0000256" key="4">
    <source>
        <dbReference type="ARBA" id="ARBA00037670"/>
    </source>
</evidence>
<evidence type="ECO:0000256" key="5">
    <source>
        <dbReference type="ARBA" id="ARBA00038943"/>
    </source>
</evidence>
<dbReference type="AlphaFoldDB" id="A0A380MWX0"/>
<dbReference type="InterPro" id="IPR020103">
    <property type="entry name" value="PsdUridine_synth_cat_dom_sf"/>
</dbReference>
<dbReference type="EMBL" id="UHIC01000001">
    <property type="protein sequence ID" value="SUO97100.1"/>
    <property type="molecule type" value="Genomic_DNA"/>
</dbReference>
<dbReference type="GO" id="GO:0003723">
    <property type="term" value="F:RNA binding"/>
    <property type="evidence" value="ECO:0007669"/>
    <property type="project" value="InterPro"/>
</dbReference>
<dbReference type="GO" id="GO:0008033">
    <property type="term" value="P:tRNA processing"/>
    <property type="evidence" value="ECO:0007669"/>
    <property type="project" value="UniProtKB-KW"/>
</dbReference>
<reference evidence="11 12" key="1">
    <citation type="submission" date="2018-06" db="EMBL/GenBank/DDBJ databases">
        <authorList>
            <consortium name="Pathogen Informatics"/>
            <person name="Doyle S."/>
        </authorList>
    </citation>
    <scope>NUCLEOTIDE SEQUENCE [LARGE SCALE GENOMIC DNA]</scope>
    <source>
        <strain evidence="11 12">NCTC13337</strain>
    </source>
</reference>
<evidence type="ECO:0000259" key="10">
    <source>
        <dbReference type="Pfam" id="PF00849"/>
    </source>
</evidence>
<dbReference type="PROSITE" id="PS01129">
    <property type="entry name" value="PSI_RLU"/>
    <property type="match status" value="1"/>
</dbReference>
<dbReference type="PANTHER" id="PTHR21600:SF56">
    <property type="entry name" value="TRNA PSEUDOURIDINE SYNTHASE C"/>
    <property type="match status" value="1"/>
</dbReference>
<dbReference type="NCBIfam" id="NF008321">
    <property type="entry name" value="PRK11112.1"/>
    <property type="match status" value="1"/>
</dbReference>
<feature type="domain" description="Pseudouridine synthase RsuA/RluA-like" evidence="10">
    <location>
        <begin position="13"/>
        <end position="173"/>
    </location>
</feature>
<evidence type="ECO:0000256" key="2">
    <source>
        <dbReference type="ARBA" id="ARBA00023235"/>
    </source>
</evidence>
<dbReference type="InterPro" id="IPR006145">
    <property type="entry name" value="PsdUridine_synth_RsuA/RluA"/>
</dbReference>
<proteinExistence type="predicted"/>
<evidence type="ECO:0000313" key="11">
    <source>
        <dbReference type="EMBL" id="SUO97100.1"/>
    </source>
</evidence>
<dbReference type="PANTHER" id="PTHR21600">
    <property type="entry name" value="MITOCHONDRIAL RNA PSEUDOURIDINE SYNTHASE"/>
    <property type="match status" value="1"/>
</dbReference>
<name>A0A380MWX0_9GAMM</name>
<dbReference type="InterPro" id="IPR006224">
    <property type="entry name" value="PsdUridine_synth_RluA-like_CS"/>
</dbReference>
<dbReference type="EC" id="5.4.99.26" evidence="5"/>
<dbReference type="Proteomes" id="UP000254601">
    <property type="component" value="Unassembled WGS sequence"/>
</dbReference>
<dbReference type="InterPro" id="IPR050188">
    <property type="entry name" value="RluA_PseudoU_synthase"/>
</dbReference>
<evidence type="ECO:0000256" key="7">
    <source>
        <dbReference type="ARBA" id="ARBA00041803"/>
    </source>
</evidence>
<organism evidence="11 12">
    <name type="scientific">Suttonella ornithocola</name>
    <dbReference type="NCBI Taxonomy" id="279832"/>
    <lineage>
        <taxon>Bacteria</taxon>
        <taxon>Pseudomonadati</taxon>
        <taxon>Pseudomonadota</taxon>
        <taxon>Gammaproteobacteria</taxon>
        <taxon>Cardiobacteriales</taxon>
        <taxon>Cardiobacteriaceae</taxon>
        <taxon>Suttonella</taxon>
    </lineage>
</organism>
<dbReference type="Pfam" id="PF00849">
    <property type="entry name" value="PseudoU_synth_2"/>
    <property type="match status" value="1"/>
</dbReference>
<protein>
    <recommendedName>
        <fullName evidence="6">tRNA pseudouridine synthase C</fullName>
        <ecNumber evidence="5">5.4.99.26</ecNumber>
    </recommendedName>
    <alternativeName>
        <fullName evidence="8">tRNA pseudouridine(65) synthase</fullName>
    </alternativeName>
    <alternativeName>
        <fullName evidence="9">tRNA pseudouridylate synthase C</fullName>
    </alternativeName>
    <alternativeName>
        <fullName evidence="7">tRNA-uridine isomerase C</fullName>
    </alternativeName>
</protein>
<evidence type="ECO:0000256" key="9">
    <source>
        <dbReference type="ARBA" id="ARBA00043049"/>
    </source>
</evidence>
<evidence type="ECO:0000256" key="3">
    <source>
        <dbReference type="ARBA" id="ARBA00036607"/>
    </source>
</evidence>
<dbReference type="GO" id="GO:0160149">
    <property type="term" value="F:tRNA pseudouridine(65) synthase activity"/>
    <property type="evidence" value="ECO:0007669"/>
    <property type="project" value="UniProtKB-EC"/>
</dbReference>
<evidence type="ECO:0000256" key="6">
    <source>
        <dbReference type="ARBA" id="ARBA00040675"/>
    </source>
</evidence>